<evidence type="ECO:0008006" key="3">
    <source>
        <dbReference type="Google" id="ProtNLM"/>
    </source>
</evidence>
<accession>A0A401IKQ4</accession>
<reference evidence="2" key="1">
    <citation type="submission" date="2017-05" db="EMBL/GenBank/DDBJ databases">
        <title>Physiological properties and genetic analysis related to exopolysaccharide production of fresh-water unicellular cyanobacterium Aphanothece sacrum, Suizenji Nori, that has been cultured as a food source in Japan.</title>
        <authorList>
            <person name="Kanesaki Y."/>
            <person name="Yoshikawa S."/>
            <person name="Ohki K."/>
        </authorList>
    </citation>
    <scope>NUCLEOTIDE SEQUENCE [LARGE SCALE GENOMIC DNA]</scope>
    <source>
        <strain evidence="2">FPU1</strain>
    </source>
</reference>
<sequence>MLEQIIDAINTQNYPIAHQLLEEFTQLEPDNPWIDFYKGRLEEVQGNLSPARAIYGQLLPKISNPKLITQIRQGIQRITEIEDNKRKEGLAQAMEEKSSLEMGMLVLEGIANELKQKAAQKFGEIMEIDPYTARLQLPNRSWRLYRTGAIGKLRFYSEKLNQSQIPCFTALTRDISLLRVYQVLYFESVENKVTVVYEPKKGQRDILTFEWSEISQRVEGLLPLFEECVDIGLRGKVQRKTKTLDYAKVCDLHLSQQNSIIRLCDQNYHFLDGISFCDSQKATDGRGTVQNSWSHLLQFLGQKLPDRKVWSEFTPFGESAIDFQELLKLINPHINLLRREDTPWDAAFQLYSGLAFVKEK</sequence>
<keyword evidence="2" id="KW-1185">Reference proteome</keyword>
<dbReference type="SUPFAM" id="SSF48452">
    <property type="entry name" value="TPR-like"/>
    <property type="match status" value="1"/>
</dbReference>
<dbReference type="EMBL" id="BDQK01000014">
    <property type="protein sequence ID" value="GBF81834.1"/>
    <property type="molecule type" value="Genomic_DNA"/>
</dbReference>
<comment type="caution">
    <text evidence="1">The sequence shown here is derived from an EMBL/GenBank/DDBJ whole genome shotgun (WGS) entry which is preliminary data.</text>
</comment>
<dbReference type="OrthoDB" id="478276at2"/>
<dbReference type="Proteomes" id="UP000287247">
    <property type="component" value="Unassembled WGS sequence"/>
</dbReference>
<gene>
    <name evidence="1" type="ORF">AsFPU1_3255</name>
</gene>
<organism evidence="1 2">
    <name type="scientific">Aphanothece sacrum FPU1</name>
    <dbReference type="NCBI Taxonomy" id="1920663"/>
    <lineage>
        <taxon>Bacteria</taxon>
        <taxon>Bacillati</taxon>
        <taxon>Cyanobacteriota</taxon>
        <taxon>Cyanophyceae</taxon>
        <taxon>Oscillatoriophycideae</taxon>
        <taxon>Chroococcales</taxon>
        <taxon>Aphanothecaceae</taxon>
        <taxon>Aphanothece</taxon>
    </lineage>
</organism>
<dbReference type="InterPro" id="IPR011990">
    <property type="entry name" value="TPR-like_helical_dom_sf"/>
</dbReference>
<evidence type="ECO:0000313" key="1">
    <source>
        <dbReference type="EMBL" id="GBF81834.1"/>
    </source>
</evidence>
<proteinExistence type="predicted"/>
<dbReference type="AlphaFoldDB" id="A0A401IKQ4"/>
<protein>
    <recommendedName>
        <fullName evidence="3">Cyclic nucleotide-binding protein</fullName>
    </recommendedName>
</protein>
<dbReference type="RefSeq" id="WP_124975632.1">
    <property type="nucleotide sequence ID" value="NZ_BDQK01000014.1"/>
</dbReference>
<evidence type="ECO:0000313" key="2">
    <source>
        <dbReference type="Proteomes" id="UP000287247"/>
    </source>
</evidence>
<name>A0A401IKQ4_APHSA</name>